<protein>
    <submittedName>
        <fullName evidence="1">Uncharacterized protein</fullName>
    </submittedName>
</protein>
<evidence type="ECO:0000313" key="2">
    <source>
        <dbReference type="Proteomes" id="UP000821845"/>
    </source>
</evidence>
<dbReference type="Proteomes" id="UP000821845">
    <property type="component" value="Chromosome 9"/>
</dbReference>
<reference evidence="1" key="1">
    <citation type="submission" date="2020-05" db="EMBL/GenBank/DDBJ databases">
        <title>Large-scale comparative analyses of tick genomes elucidate their genetic diversity and vector capacities.</title>
        <authorList>
            <person name="Jia N."/>
            <person name="Wang J."/>
            <person name="Shi W."/>
            <person name="Du L."/>
            <person name="Sun Y."/>
            <person name="Zhan W."/>
            <person name="Jiang J."/>
            <person name="Wang Q."/>
            <person name="Zhang B."/>
            <person name="Ji P."/>
            <person name="Sakyi L.B."/>
            <person name="Cui X."/>
            <person name="Yuan T."/>
            <person name="Jiang B."/>
            <person name="Yang W."/>
            <person name="Lam T.T.-Y."/>
            <person name="Chang Q."/>
            <person name="Ding S."/>
            <person name="Wang X."/>
            <person name="Zhu J."/>
            <person name="Ruan X."/>
            <person name="Zhao L."/>
            <person name="Wei J."/>
            <person name="Que T."/>
            <person name="Du C."/>
            <person name="Cheng J."/>
            <person name="Dai P."/>
            <person name="Han X."/>
            <person name="Huang E."/>
            <person name="Gao Y."/>
            <person name="Liu J."/>
            <person name="Shao H."/>
            <person name="Ye R."/>
            <person name="Li L."/>
            <person name="Wei W."/>
            <person name="Wang X."/>
            <person name="Wang C."/>
            <person name="Yang T."/>
            <person name="Huo Q."/>
            <person name="Li W."/>
            <person name="Guo W."/>
            <person name="Chen H."/>
            <person name="Zhou L."/>
            <person name="Ni X."/>
            <person name="Tian J."/>
            <person name="Zhou Y."/>
            <person name="Sheng Y."/>
            <person name="Liu T."/>
            <person name="Pan Y."/>
            <person name="Xia L."/>
            <person name="Li J."/>
            <person name="Zhao F."/>
            <person name="Cao W."/>
        </authorList>
    </citation>
    <scope>NUCLEOTIDE SEQUENCE</scope>
    <source>
        <strain evidence="1">Hyas-2018</strain>
    </source>
</reference>
<keyword evidence="2" id="KW-1185">Reference proteome</keyword>
<evidence type="ECO:0000313" key="1">
    <source>
        <dbReference type="EMBL" id="KAH6922127.1"/>
    </source>
</evidence>
<proteinExistence type="predicted"/>
<accession>A0ACB7RHH7</accession>
<sequence>MPHAVFASAVVTVLLSALGSVLGYAVLLEERRVYSSPQKYDYVGGIDVYCWEPDLRLFTGEDEQTVQRKYLHSGIDFASVISRVHSKFSVNSRHGRCVGVLSREPYEFTFVREVNRRGILQFCVGVVAFFAAPVISRSAAVFYTCGTGVGVLAFLLIAVFLASRLLPRRAAGYALVLFGWTMVVSWLDFLWSNLQDVVNNYRHFVLCYVVGSAALSFAVCYRFGPPSNPRTLNLIQWSLQLAALACVYFSSDRSDAMAAVVVLMLSTYVLLSLRSRGRDSASSCSDGSTPTITEQCATPIGSPRADDGVWTIVTKIQAPRAKKIAMCVRADDGVRSPRQWVTVSERQDMLEGSEDKLDCFREGPIIDELDDSE</sequence>
<name>A0ACB7RHH7_HYAAI</name>
<organism evidence="1 2">
    <name type="scientific">Hyalomma asiaticum</name>
    <name type="common">Tick</name>
    <dbReference type="NCBI Taxonomy" id="266040"/>
    <lineage>
        <taxon>Eukaryota</taxon>
        <taxon>Metazoa</taxon>
        <taxon>Ecdysozoa</taxon>
        <taxon>Arthropoda</taxon>
        <taxon>Chelicerata</taxon>
        <taxon>Arachnida</taxon>
        <taxon>Acari</taxon>
        <taxon>Parasitiformes</taxon>
        <taxon>Ixodida</taxon>
        <taxon>Ixodoidea</taxon>
        <taxon>Ixodidae</taxon>
        <taxon>Hyalomminae</taxon>
        <taxon>Hyalomma</taxon>
    </lineage>
</organism>
<dbReference type="EMBL" id="CM023489">
    <property type="protein sequence ID" value="KAH6922127.1"/>
    <property type="molecule type" value="Genomic_DNA"/>
</dbReference>
<gene>
    <name evidence="1" type="ORF">HPB50_009667</name>
</gene>
<comment type="caution">
    <text evidence="1">The sequence shown here is derived from an EMBL/GenBank/DDBJ whole genome shotgun (WGS) entry which is preliminary data.</text>
</comment>